<dbReference type="Pfam" id="PF00149">
    <property type="entry name" value="Metallophos"/>
    <property type="match status" value="1"/>
</dbReference>
<proteinExistence type="predicted"/>
<gene>
    <name evidence="5" type="ORF">SAMN05660299_00863</name>
</gene>
<dbReference type="Gene3D" id="3.60.21.10">
    <property type="match status" value="1"/>
</dbReference>
<dbReference type="EMBL" id="FNHQ01000006">
    <property type="protein sequence ID" value="SDM42371.1"/>
    <property type="molecule type" value="Genomic_DNA"/>
</dbReference>
<keyword evidence="6" id="KW-1185">Reference proteome</keyword>
<dbReference type="InterPro" id="IPR015914">
    <property type="entry name" value="PAPs_N"/>
</dbReference>
<dbReference type="InterPro" id="IPR004843">
    <property type="entry name" value="Calcineurin-like_PHP"/>
</dbReference>
<sequence length="433" mass="50360">MKKYIKLGIPFILFFVCIILYILVPSAWSISRQAARVTKSVAAQYQLTDKVDAFNIRQVITFDSTTSRTIMWQSDLAEKNAVIEYRQKNTDTILTMPASNEIFNDDKTTTYIHSAELTHLTAGSRYEYRIGYDKKRSEWFPLSLASENTFKVLIFPDSQSSNYDVWRDTAQAAWKENQDAQFFINMGDLVDNGEDHTQWNLWFEAVENMISAIPVAPVMGNHETYDQNWEVRMPTAYLHMFNVPNTVPSLYQNQFYSFDYGDIHFVVLNTQITEMSQFQPHLLDDEINWFKADMAHTNKKWKIVLMHKDPLQYAFQNRPQPRTEGFSAEGKEFMPLFDAYNIDIVLSAHLHTYRNRGHIRNFRRDNTGPLYILTGVAGNVRYPELWKQHSLDEVIAPQPETDNYLTMEAGEHTLTFSSYLPNGQKIDTISINK</sequence>
<dbReference type="GO" id="GO:0003993">
    <property type="term" value="F:acid phosphatase activity"/>
    <property type="evidence" value="ECO:0007669"/>
    <property type="project" value="InterPro"/>
</dbReference>
<feature type="domain" description="Purple acid phosphatase N-terminal" evidence="4">
    <location>
        <begin position="60"/>
        <end position="140"/>
    </location>
</feature>
<dbReference type="PANTHER" id="PTHR45867:SF3">
    <property type="entry name" value="ACID PHOSPHATASE TYPE 7"/>
    <property type="match status" value="1"/>
</dbReference>
<protein>
    <submittedName>
        <fullName evidence="5">Purple acid Phosphatase, N-terminal domain</fullName>
    </submittedName>
</protein>
<dbReference type="SUPFAM" id="SSF49363">
    <property type="entry name" value="Purple acid phosphatase, N-terminal domain"/>
    <property type="match status" value="1"/>
</dbReference>
<keyword evidence="2" id="KW-1133">Transmembrane helix</keyword>
<dbReference type="InterPro" id="IPR029052">
    <property type="entry name" value="Metallo-depent_PP-like"/>
</dbReference>
<evidence type="ECO:0000256" key="1">
    <source>
        <dbReference type="ARBA" id="ARBA00022729"/>
    </source>
</evidence>
<name>A0A1G9T3W1_9FIRM</name>
<dbReference type="STRING" id="349095.SAMN05660299_00863"/>
<evidence type="ECO:0000313" key="6">
    <source>
        <dbReference type="Proteomes" id="UP000199309"/>
    </source>
</evidence>
<dbReference type="SUPFAM" id="SSF56300">
    <property type="entry name" value="Metallo-dependent phosphatases"/>
    <property type="match status" value="1"/>
</dbReference>
<dbReference type="OrthoDB" id="9809781at2"/>
<dbReference type="InterPro" id="IPR008963">
    <property type="entry name" value="Purple_acid_Pase-like_N"/>
</dbReference>
<dbReference type="GO" id="GO:0046872">
    <property type="term" value="F:metal ion binding"/>
    <property type="evidence" value="ECO:0007669"/>
    <property type="project" value="InterPro"/>
</dbReference>
<dbReference type="PANTHER" id="PTHR45867">
    <property type="entry name" value="PURPLE ACID PHOSPHATASE"/>
    <property type="match status" value="1"/>
</dbReference>
<reference evidence="5 6" key="1">
    <citation type="submission" date="2016-10" db="EMBL/GenBank/DDBJ databases">
        <authorList>
            <person name="de Groot N.N."/>
        </authorList>
    </citation>
    <scope>NUCLEOTIDE SEQUENCE [LARGE SCALE GENOMIC DNA]</scope>
    <source>
        <strain evidence="5 6">DSM 16981</strain>
    </source>
</reference>
<organism evidence="5 6">
    <name type="scientific">Megasphaera paucivorans</name>
    <dbReference type="NCBI Taxonomy" id="349095"/>
    <lineage>
        <taxon>Bacteria</taxon>
        <taxon>Bacillati</taxon>
        <taxon>Bacillota</taxon>
        <taxon>Negativicutes</taxon>
        <taxon>Veillonellales</taxon>
        <taxon>Veillonellaceae</taxon>
        <taxon>Megasphaera</taxon>
    </lineage>
</organism>
<accession>A0A1G9T3W1</accession>
<keyword evidence="2" id="KW-0472">Membrane</keyword>
<feature type="transmembrane region" description="Helical" evidence="2">
    <location>
        <begin position="7"/>
        <end position="28"/>
    </location>
</feature>
<dbReference type="Gene3D" id="2.60.40.380">
    <property type="entry name" value="Purple acid phosphatase-like, N-terminal"/>
    <property type="match status" value="1"/>
</dbReference>
<dbReference type="RefSeq" id="WP_091648457.1">
    <property type="nucleotide sequence ID" value="NZ_FNHQ01000006.1"/>
</dbReference>
<feature type="domain" description="Calcineurin-like phosphoesterase" evidence="3">
    <location>
        <begin position="151"/>
        <end position="353"/>
    </location>
</feature>
<evidence type="ECO:0000313" key="5">
    <source>
        <dbReference type="EMBL" id="SDM42371.1"/>
    </source>
</evidence>
<keyword evidence="2" id="KW-0812">Transmembrane</keyword>
<keyword evidence="1" id="KW-0732">Signal</keyword>
<evidence type="ECO:0000259" key="3">
    <source>
        <dbReference type="Pfam" id="PF00149"/>
    </source>
</evidence>
<dbReference type="AlphaFoldDB" id="A0A1G9T3W1"/>
<dbReference type="Pfam" id="PF16656">
    <property type="entry name" value="Pur_ac_phosph_N"/>
    <property type="match status" value="1"/>
</dbReference>
<dbReference type="Proteomes" id="UP000199309">
    <property type="component" value="Unassembled WGS sequence"/>
</dbReference>
<evidence type="ECO:0000256" key="2">
    <source>
        <dbReference type="SAM" id="Phobius"/>
    </source>
</evidence>
<evidence type="ECO:0000259" key="4">
    <source>
        <dbReference type="Pfam" id="PF16656"/>
    </source>
</evidence>